<evidence type="ECO:0000313" key="3">
    <source>
        <dbReference type="EMBL" id="KAF9890461.1"/>
    </source>
</evidence>
<evidence type="ECO:0000259" key="1">
    <source>
        <dbReference type="Pfam" id="PF07287"/>
    </source>
</evidence>
<feature type="domain" description="Acyclic terpene utilisation N-terminal" evidence="1">
    <location>
        <begin position="67"/>
        <end position="391"/>
    </location>
</feature>
<dbReference type="Proteomes" id="UP001194746">
    <property type="component" value="Unassembled WGS sequence"/>
</dbReference>
<evidence type="ECO:0008006" key="5">
    <source>
        <dbReference type="Google" id="ProtNLM"/>
    </source>
</evidence>
<accession>A0AAD4CPV0</accession>
<dbReference type="EMBL" id="VCAU01000026">
    <property type="protein sequence ID" value="KAF9890461.1"/>
    <property type="molecule type" value="Genomic_DNA"/>
</dbReference>
<keyword evidence="4" id="KW-1185">Reference proteome</keyword>
<reference evidence="3" key="1">
    <citation type="journal article" date="2019" name="Beilstein J. Org. Chem.">
        <title>Nanangenines: drimane sesquiterpenoids as the dominant metabolite cohort of a novel Australian fungus, Aspergillus nanangensis.</title>
        <authorList>
            <person name="Lacey H.J."/>
            <person name="Gilchrist C.L.M."/>
            <person name="Crombie A."/>
            <person name="Kalaitzis J.A."/>
            <person name="Vuong D."/>
            <person name="Rutledge P.J."/>
            <person name="Turner P."/>
            <person name="Pitt J.I."/>
            <person name="Lacey E."/>
            <person name="Chooi Y.H."/>
            <person name="Piggott A.M."/>
        </authorList>
    </citation>
    <scope>NUCLEOTIDE SEQUENCE</scope>
    <source>
        <strain evidence="3">MST-FP2251</strain>
    </source>
</reference>
<protein>
    <recommendedName>
        <fullName evidence="5">3-methylaspartate ammonia-lyase</fullName>
    </recommendedName>
</protein>
<gene>
    <name evidence="3" type="ORF">FE257_005866</name>
</gene>
<dbReference type="Pfam" id="PF07287">
    <property type="entry name" value="AtuA"/>
    <property type="match status" value="1"/>
</dbReference>
<feature type="domain" description="DUF4387" evidence="2">
    <location>
        <begin position="508"/>
        <end position="604"/>
    </location>
</feature>
<organism evidence="3 4">
    <name type="scientific">Aspergillus nanangensis</name>
    <dbReference type="NCBI Taxonomy" id="2582783"/>
    <lineage>
        <taxon>Eukaryota</taxon>
        <taxon>Fungi</taxon>
        <taxon>Dikarya</taxon>
        <taxon>Ascomycota</taxon>
        <taxon>Pezizomycotina</taxon>
        <taxon>Eurotiomycetes</taxon>
        <taxon>Eurotiomycetidae</taxon>
        <taxon>Eurotiales</taxon>
        <taxon>Aspergillaceae</taxon>
        <taxon>Aspergillus</taxon>
        <taxon>Aspergillus subgen. Circumdati</taxon>
    </lineage>
</organism>
<comment type="caution">
    <text evidence="3">The sequence shown here is derived from an EMBL/GenBank/DDBJ whole genome shotgun (WGS) entry which is preliminary data.</text>
</comment>
<evidence type="ECO:0000259" key="2">
    <source>
        <dbReference type="Pfam" id="PF14330"/>
    </source>
</evidence>
<reference evidence="3" key="2">
    <citation type="submission" date="2020-02" db="EMBL/GenBank/DDBJ databases">
        <authorList>
            <person name="Gilchrist C.L.M."/>
            <person name="Chooi Y.-H."/>
        </authorList>
    </citation>
    <scope>NUCLEOTIDE SEQUENCE</scope>
    <source>
        <strain evidence="3">MST-FP2251</strain>
    </source>
</reference>
<proteinExistence type="predicted"/>
<sequence length="618" mass="67186">MGSTGEKELKIFTPIGMIGYGFPEEIFFSTLADGVDGIIADCGSTDSGPQKLALGQTTVTPEAYERDLDLLLAGCHTYRVPIILSSAGGDGANDHVDLFVDILEKLIQQKKYRSMKIVKIYSEVDKEVVRSNLDTIQPCGKAVPPLSPAHVDEASRIVAQIGHEPFVQAMHDHPDFDIIVGGRAYDPAPYAAFCVYHGLPDLGIAYHMGKIMECGALCSTPKSPSALATVRHDSFDITPLDTASRCTKVSVAAHTLYEKTRPDILVGPGGSLHLENATYEELPDGRSVRVRQGKFVQADTYNVKLEGTRTVGYRSVFFGGFRDPILIGQLDTFLKGVESFVRGKVPGEYTLSFHQYGNNAIMGSLECQPRNPTEIGLCGEVLATTQALATQVSNLARIACIHGPYPHQLATAGNFAMSFPPFDIPMGQACEFCIYHLLKDVDPVALFPITSQVIQGDGTFQSKFRDPNLVKGPSRLASFEQALRQMSVSGITRSAFLKPEPAVGHCYLGDVASVIRIKNAGPYELTMDVMFDNEDMFQKVKASGVLSAQAIIDMYQIPGDHLIACLFWDQALSFKATIKRPVVSGSFGDSDIHGSQQHAPLIFIQLPFPRELVDSASA</sequence>
<dbReference type="InterPro" id="IPR025496">
    <property type="entry name" value="DUF4387"/>
</dbReference>
<dbReference type="InterPro" id="IPR010839">
    <property type="entry name" value="AtuA_N"/>
</dbReference>
<dbReference type="Pfam" id="PF14330">
    <property type="entry name" value="DUF4387"/>
    <property type="match status" value="1"/>
</dbReference>
<evidence type="ECO:0000313" key="4">
    <source>
        <dbReference type="Proteomes" id="UP001194746"/>
    </source>
</evidence>
<name>A0AAD4CPV0_ASPNN</name>
<dbReference type="AlphaFoldDB" id="A0AAD4CPV0"/>